<feature type="binding site" evidence="6">
    <location>
        <position position="947"/>
    </location>
    <ligand>
        <name>chloride</name>
        <dbReference type="ChEBI" id="CHEBI:17996"/>
        <label>1</label>
    </ligand>
</feature>
<keyword evidence="9" id="KW-0121">Carboxypeptidase</keyword>
<dbReference type="Pfam" id="PF01401">
    <property type="entry name" value="Peptidase_M2"/>
    <property type="match status" value="1"/>
</dbReference>
<feature type="compositionally biased region" description="Polar residues" evidence="10">
    <location>
        <begin position="94"/>
        <end position="107"/>
    </location>
</feature>
<evidence type="ECO:0000256" key="2">
    <source>
        <dbReference type="ARBA" id="ARBA00022729"/>
    </source>
</evidence>
<comment type="cofactor">
    <cofactor evidence="9">
        <name>Zn(2+)</name>
        <dbReference type="ChEBI" id="CHEBI:29105"/>
    </cofactor>
    <text evidence="9">Binds 1 zinc ion per subunit.</text>
</comment>
<evidence type="ECO:0000256" key="10">
    <source>
        <dbReference type="SAM" id="MobiDB-lite"/>
    </source>
</evidence>
<keyword evidence="2 11" id="KW-0732">Signal</keyword>
<feature type="glycosylation site" description="N-linked (GlcNAc...) asparagine" evidence="5">
    <location>
        <position position="781"/>
    </location>
</feature>
<keyword evidence="9" id="KW-0862">Zinc</keyword>
<keyword evidence="3 7" id="KW-1015">Disulfide bond</keyword>
<evidence type="ECO:0000256" key="3">
    <source>
        <dbReference type="ARBA" id="ARBA00023157"/>
    </source>
</evidence>
<dbReference type="PRINTS" id="PR00791">
    <property type="entry name" value="PEPDIPTASEA"/>
</dbReference>
<dbReference type="SUPFAM" id="SSF55486">
    <property type="entry name" value="Metalloproteases ('zincins'), catalytic domain"/>
    <property type="match status" value="1"/>
</dbReference>
<name>A0A8X6KUS8_TRICU</name>
<feature type="compositionally biased region" description="Basic and acidic residues" evidence="10">
    <location>
        <begin position="611"/>
        <end position="620"/>
    </location>
</feature>
<evidence type="ECO:0000256" key="9">
    <source>
        <dbReference type="RuleBase" id="RU361144"/>
    </source>
</evidence>
<gene>
    <name evidence="12" type="primary">ACE</name>
    <name evidence="12" type="ORF">TNCT_117491</name>
</gene>
<proteinExistence type="inferred from homology"/>
<evidence type="ECO:0000256" key="1">
    <source>
        <dbReference type="ARBA" id="ARBA00008139"/>
    </source>
</evidence>
<dbReference type="PANTHER" id="PTHR10514:SF45">
    <property type="entry name" value="ANGIOTENSIN-CONVERTING ENZYME"/>
    <property type="match status" value="1"/>
</dbReference>
<dbReference type="PANTHER" id="PTHR10514">
    <property type="entry name" value="ANGIOTENSIN-CONVERTING ENZYME"/>
    <property type="match status" value="1"/>
</dbReference>
<feature type="compositionally biased region" description="Basic and acidic residues" evidence="10">
    <location>
        <begin position="268"/>
        <end position="291"/>
    </location>
</feature>
<evidence type="ECO:0000256" key="6">
    <source>
        <dbReference type="PIRSR" id="PIRSR601548-2"/>
    </source>
</evidence>
<dbReference type="Proteomes" id="UP000887116">
    <property type="component" value="Unassembled WGS sequence"/>
</dbReference>
<dbReference type="PROSITE" id="PS52011">
    <property type="entry name" value="PEPTIDASE_M2"/>
    <property type="match status" value="1"/>
</dbReference>
<dbReference type="GO" id="GO:0004180">
    <property type="term" value="F:carboxypeptidase activity"/>
    <property type="evidence" value="ECO:0007669"/>
    <property type="project" value="UniProtKB-KW"/>
</dbReference>
<keyword evidence="4 5" id="KW-0325">Glycoprotein</keyword>
<evidence type="ECO:0000256" key="8">
    <source>
        <dbReference type="PROSITE-ProRule" id="PRU01355"/>
    </source>
</evidence>
<dbReference type="OrthoDB" id="6434887at2759"/>
<dbReference type="GO" id="GO:0006508">
    <property type="term" value="P:proteolysis"/>
    <property type="evidence" value="ECO:0007669"/>
    <property type="project" value="UniProtKB-KW"/>
</dbReference>
<evidence type="ECO:0000256" key="5">
    <source>
        <dbReference type="PIRSR" id="PIRSR601548-10"/>
    </source>
</evidence>
<feature type="compositionally biased region" description="Low complexity" evidence="10">
    <location>
        <begin position="357"/>
        <end position="376"/>
    </location>
</feature>
<organism evidence="12 13">
    <name type="scientific">Trichonephila clavata</name>
    <name type="common">Joro spider</name>
    <name type="synonym">Nephila clavata</name>
    <dbReference type="NCBI Taxonomy" id="2740835"/>
    <lineage>
        <taxon>Eukaryota</taxon>
        <taxon>Metazoa</taxon>
        <taxon>Ecdysozoa</taxon>
        <taxon>Arthropoda</taxon>
        <taxon>Chelicerata</taxon>
        <taxon>Arachnida</taxon>
        <taxon>Araneae</taxon>
        <taxon>Araneomorphae</taxon>
        <taxon>Entelegynae</taxon>
        <taxon>Araneoidea</taxon>
        <taxon>Nephilidae</taxon>
        <taxon>Trichonephila</taxon>
    </lineage>
</organism>
<reference evidence="12" key="1">
    <citation type="submission" date="2020-07" db="EMBL/GenBank/DDBJ databases">
        <title>Multicomponent nature underlies the extraordinary mechanical properties of spider dragline silk.</title>
        <authorList>
            <person name="Kono N."/>
            <person name="Nakamura H."/>
            <person name="Mori M."/>
            <person name="Yoshida Y."/>
            <person name="Ohtoshi R."/>
            <person name="Malay A.D."/>
            <person name="Moran D.A.P."/>
            <person name="Tomita M."/>
            <person name="Numata K."/>
            <person name="Arakawa K."/>
        </authorList>
    </citation>
    <scope>NUCLEOTIDE SEQUENCE</scope>
</reference>
<evidence type="ECO:0000256" key="7">
    <source>
        <dbReference type="PIRSR" id="PIRSR601548-4"/>
    </source>
</evidence>
<keyword evidence="9" id="KW-0378">Hydrolase</keyword>
<feature type="signal peptide" evidence="11">
    <location>
        <begin position="1"/>
        <end position="21"/>
    </location>
</feature>
<feature type="region of interest" description="Disordered" evidence="10">
    <location>
        <begin position="344"/>
        <end position="441"/>
    </location>
</feature>
<feature type="compositionally biased region" description="Basic and acidic residues" evidence="10">
    <location>
        <begin position="664"/>
        <end position="674"/>
    </location>
</feature>
<dbReference type="GO" id="GO:0046872">
    <property type="term" value="F:metal ion binding"/>
    <property type="evidence" value="ECO:0007669"/>
    <property type="project" value="UniProtKB-KW"/>
</dbReference>
<keyword evidence="13" id="KW-1185">Reference proteome</keyword>
<dbReference type="EMBL" id="BMAO01032820">
    <property type="protein sequence ID" value="GFQ84886.1"/>
    <property type="molecule type" value="Genomic_DNA"/>
</dbReference>
<evidence type="ECO:0000256" key="4">
    <source>
        <dbReference type="ARBA" id="ARBA00023180"/>
    </source>
</evidence>
<feature type="disulfide bond" evidence="7">
    <location>
        <begin position="861"/>
        <end position="880"/>
    </location>
</feature>
<dbReference type="InterPro" id="IPR001548">
    <property type="entry name" value="Peptidase_M2"/>
</dbReference>
<protein>
    <recommendedName>
        <fullName evidence="9">Angiotensin-converting enzyme</fullName>
        <ecNumber evidence="9">3.4.-.-</ecNumber>
    </recommendedName>
</protein>
<feature type="region of interest" description="Disordered" evidence="10">
    <location>
        <begin position="254"/>
        <end position="293"/>
    </location>
</feature>
<feature type="compositionally biased region" description="Polar residues" evidence="10">
    <location>
        <begin position="622"/>
        <end position="653"/>
    </location>
</feature>
<feature type="region of interest" description="Disordered" evidence="10">
    <location>
        <begin position="580"/>
        <end position="674"/>
    </location>
</feature>
<keyword evidence="9" id="KW-0479">Metal-binding</keyword>
<comment type="similarity">
    <text evidence="1 8 9">Belongs to the peptidase M2 family.</text>
</comment>
<sequence>MKPLLSVVAALLIIRLDPLIAAPQPLSLLNSTDIDDEGPATTNVSKADDDTTKLSNLESVSDETSTATSSLSLPVNDHSEKSADDLLDTESAHSESNPAESRSDYNLNTEKILEETTNKQDDAKLTTSANEGADISTTRIESVNTQINNFSDYAKQPEEINGEIISKDDIPEEVTISRYVPPLDPMKHMLMMAEVRKQLELSSTTETPEISSTILPVTTEHIKVDNENNAEEIEKDAEGPSEFEKLSIASTVSETFNSSNDPLSIEYSDEHISSEADKSEESSETITEREMPTTIPNTVPKVTEITSLVDSSDDMHDISHENVSLILSSELLFGRNESLILGTSTEIDESKERDSTEQTQPTTFTEPSITITTSESHSTDAIHSSTDIKSEESIEEISLVRSDDEPLSVEISESEEVTTMQPTESTSPDNKELGSSASNEIPSSSVVFSDSIITTTFKPELTTNAVLEKLSASKDETSKNFTLEEELEFREANAFFNASNVAYHDETTDSASKLAEVNDDYSSTENFNSENKEEITTLGFFTTLQDIVFGSSTVTPEIEAENPNAESSVLNSTVLEEAKPSENFAYSDTGDLADVRSESDLPDETPSSDLTKIELIKEEVDSISTDSPHILSSTISDNEPTTDQSNEGSSKYAITTEEESLSEIVKEDSISTEKEEFFSTNEELETTTVSEILTTENAPEKSELLKSSDPESIIEISNETTTENNPKTDEELLVKSSTKDRYVSGNNTDSVAAVQFLHYHDKASSEQCFKLVDAHWKYATNLTDGNKKKQLEQTLEYSLFHKDAWKNATSFAWKSFNDTHLRRWFKSLSVLGTAALPEDKLNEFNRLKAEMKNTYSTAKICPYLAPESKENSSVITPKDCKLTLEPDVQRILTKSRNYEELTHVWKAWRDAAGKPIREKYLRFVNLSNEAARLNGFPDTGDMWREAYESDTFEEDLEMLWEQLRPLYEHLHAYVRRKLIHEYGNEKIKNDGPIPAHLFGI</sequence>
<feature type="chain" id="PRO_5036463498" description="Angiotensin-converting enzyme" evidence="11">
    <location>
        <begin position="22"/>
        <end position="1000"/>
    </location>
</feature>
<feature type="compositionally biased region" description="Polar residues" evidence="10">
    <location>
        <begin position="418"/>
        <end position="441"/>
    </location>
</feature>
<evidence type="ECO:0000313" key="13">
    <source>
        <dbReference type="Proteomes" id="UP000887116"/>
    </source>
</evidence>
<dbReference type="AlphaFoldDB" id="A0A8X6KUS8"/>
<dbReference type="GO" id="GO:0008237">
    <property type="term" value="F:metallopeptidase activity"/>
    <property type="evidence" value="ECO:0007669"/>
    <property type="project" value="UniProtKB-KW"/>
</dbReference>
<comment type="caution">
    <text evidence="12">The sequence shown here is derived from an EMBL/GenBank/DDBJ whole genome shotgun (WGS) entry which is preliminary data.</text>
</comment>
<feature type="compositionally biased region" description="Polar residues" evidence="10">
    <location>
        <begin position="53"/>
        <end position="73"/>
    </location>
</feature>
<dbReference type="EC" id="3.4.-.-" evidence="9"/>
<evidence type="ECO:0000313" key="12">
    <source>
        <dbReference type="EMBL" id="GFQ84886.1"/>
    </source>
</evidence>
<keyword evidence="9" id="KW-0482">Metalloprotease</keyword>
<feature type="region of interest" description="Disordered" evidence="10">
    <location>
        <begin position="30"/>
        <end position="107"/>
    </location>
</feature>
<feature type="glycosylation site" description="N-linked (GlcNAc...) asparagine; partial" evidence="5">
    <location>
        <position position="871"/>
    </location>
</feature>
<accession>A0A8X6KUS8</accession>
<keyword evidence="9" id="KW-0645">Protease</keyword>
<comment type="caution">
    <text evidence="8">Lacks conserved residue(s) required for the propagation of feature annotation.</text>
</comment>
<evidence type="ECO:0000256" key="11">
    <source>
        <dbReference type="SAM" id="SignalP"/>
    </source>
</evidence>
<dbReference type="GO" id="GO:0005886">
    <property type="term" value="C:plasma membrane"/>
    <property type="evidence" value="ECO:0007669"/>
    <property type="project" value="TreeGrafter"/>
</dbReference>
<dbReference type="GO" id="GO:0008241">
    <property type="term" value="F:peptidyl-dipeptidase activity"/>
    <property type="evidence" value="ECO:0007669"/>
    <property type="project" value="InterPro"/>
</dbReference>